<evidence type="ECO:0000256" key="2">
    <source>
        <dbReference type="ARBA" id="ARBA00004990"/>
    </source>
</evidence>
<comment type="pathway">
    <text evidence="2">Cofactor biosynthesis; (R)-pantothenate biosynthesis; (R)-pantothenate from (R)-pantoate and beta-alanine: step 1/1.</text>
</comment>
<protein>
    <recommendedName>
        <fullName evidence="6">Pantoate--beta-alanine ligase</fullName>
        <ecNumber evidence="5">6.3.2.1</ecNumber>
    </recommendedName>
    <alternativeName>
        <fullName evidence="13">Pantoate-activating enzyme</fullName>
    </alternativeName>
    <alternativeName>
        <fullName evidence="12">Pantothenate synthetase</fullName>
    </alternativeName>
</protein>
<evidence type="ECO:0000256" key="12">
    <source>
        <dbReference type="ARBA" id="ARBA00029902"/>
    </source>
</evidence>
<keyword evidence="11" id="KW-0067">ATP-binding</keyword>
<keyword evidence="7" id="KW-0963">Cytoplasm</keyword>
<dbReference type="AlphaFoldDB" id="A0A7I8L0H5"/>
<name>A0A7I8L0H5_SPIIN</name>
<organism evidence="15 16">
    <name type="scientific">Spirodela intermedia</name>
    <name type="common">Intermediate duckweed</name>
    <dbReference type="NCBI Taxonomy" id="51605"/>
    <lineage>
        <taxon>Eukaryota</taxon>
        <taxon>Viridiplantae</taxon>
        <taxon>Streptophyta</taxon>
        <taxon>Embryophyta</taxon>
        <taxon>Tracheophyta</taxon>
        <taxon>Spermatophyta</taxon>
        <taxon>Magnoliopsida</taxon>
        <taxon>Liliopsida</taxon>
        <taxon>Araceae</taxon>
        <taxon>Lemnoideae</taxon>
        <taxon>Spirodela</taxon>
    </lineage>
</organism>
<evidence type="ECO:0000256" key="8">
    <source>
        <dbReference type="ARBA" id="ARBA00022598"/>
    </source>
</evidence>
<evidence type="ECO:0000256" key="13">
    <source>
        <dbReference type="ARBA" id="ARBA00032806"/>
    </source>
</evidence>
<comment type="subcellular location">
    <subcellularLocation>
        <location evidence="1">Cytoplasm</location>
    </subcellularLocation>
</comment>
<dbReference type="EC" id="6.3.2.1" evidence="5"/>
<evidence type="ECO:0000256" key="14">
    <source>
        <dbReference type="ARBA" id="ARBA00048258"/>
    </source>
</evidence>
<dbReference type="InterPro" id="IPR003721">
    <property type="entry name" value="Pantoate_ligase"/>
</dbReference>
<evidence type="ECO:0000256" key="10">
    <source>
        <dbReference type="ARBA" id="ARBA00022741"/>
    </source>
</evidence>
<evidence type="ECO:0000256" key="7">
    <source>
        <dbReference type="ARBA" id="ARBA00022490"/>
    </source>
</evidence>
<dbReference type="GO" id="GO:0005829">
    <property type="term" value="C:cytosol"/>
    <property type="evidence" value="ECO:0007669"/>
    <property type="project" value="TreeGrafter"/>
</dbReference>
<dbReference type="InterPro" id="IPR042176">
    <property type="entry name" value="Pantoate_ligase_C"/>
</dbReference>
<dbReference type="Gene3D" id="3.40.50.620">
    <property type="entry name" value="HUPs"/>
    <property type="match status" value="1"/>
</dbReference>
<dbReference type="PANTHER" id="PTHR21299:SF1">
    <property type="entry name" value="PANTOATE--BETA-ALANINE LIGASE"/>
    <property type="match status" value="1"/>
</dbReference>
<accession>A0A7I8L0H5</accession>
<evidence type="ECO:0000256" key="11">
    <source>
        <dbReference type="ARBA" id="ARBA00022840"/>
    </source>
</evidence>
<dbReference type="CDD" id="cd00560">
    <property type="entry name" value="PanC"/>
    <property type="match status" value="1"/>
</dbReference>
<dbReference type="InterPro" id="IPR014729">
    <property type="entry name" value="Rossmann-like_a/b/a_fold"/>
</dbReference>
<reference evidence="15" key="1">
    <citation type="submission" date="2020-02" db="EMBL/GenBank/DDBJ databases">
        <authorList>
            <person name="Scholz U."/>
            <person name="Mascher M."/>
            <person name="Fiebig A."/>
        </authorList>
    </citation>
    <scope>NUCLEOTIDE SEQUENCE</scope>
</reference>
<evidence type="ECO:0000256" key="5">
    <source>
        <dbReference type="ARBA" id="ARBA00012219"/>
    </source>
</evidence>
<dbReference type="FunFam" id="3.40.50.620:FF:000160">
    <property type="entry name" value="Pantoate--beta-alanine ligase"/>
    <property type="match status" value="1"/>
</dbReference>
<sequence>MAVIRDKGEMRSWSRSRRKAGGGLALVPTMGYLHRGHLSLVEEAKKRAQFAVVSIYVNPGQFAPTEDLDSYPSDLQGDLRRLAEMGVDAVFCPTNLYDYGEGRGVVGDGERESFAGAGSIGGGDVGREGKLLSCVEDRGGEGAGHETWIRVERLEKGLCGSSRPVFFRGVATVVAKLFNIVEPDVVVFGKKDYQQWRIIRRMVRDLDFAIDVVGLEVVREIDGLAMSSRNVLLSPTERQQALSISESLLKAKVAVQNGETSCEGLKASVTRSITQAGGRVDYAEIVDQENLGVVKRIRSPVVFCVAAWFGKVRLIDNVEISL</sequence>
<comment type="subunit">
    <text evidence="4">Homodimer.</text>
</comment>
<evidence type="ECO:0000256" key="1">
    <source>
        <dbReference type="ARBA" id="ARBA00004496"/>
    </source>
</evidence>
<evidence type="ECO:0000256" key="6">
    <source>
        <dbReference type="ARBA" id="ARBA00015647"/>
    </source>
</evidence>
<dbReference type="SUPFAM" id="SSF52374">
    <property type="entry name" value="Nucleotidylyl transferase"/>
    <property type="match status" value="2"/>
</dbReference>
<keyword evidence="8" id="KW-0436">Ligase</keyword>
<keyword evidence="9" id="KW-0566">Pantothenate biosynthesis</keyword>
<comment type="similarity">
    <text evidence="3">Belongs to the pantothenate synthetase family.</text>
</comment>
<dbReference type="UniPathway" id="UPA00028">
    <property type="reaction ID" value="UER00005"/>
</dbReference>
<dbReference type="OrthoDB" id="2020436at2759"/>
<evidence type="ECO:0000313" key="15">
    <source>
        <dbReference type="EMBL" id="CAA7403262.1"/>
    </source>
</evidence>
<comment type="catalytic activity">
    <reaction evidence="14">
        <text>(R)-pantoate + beta-alanine + ATP = (R)-pantothenate + AMP + diphosphate + H(+)</text>
        <dbReference type="Rhea" id="RHEA:10912"/>
        <dbReference type="ChEBI" id="CHEBI:15378"/>
        <dbReference type="ChEBI" id="CHEBI:15980"/>
        <dbReference type="ChEBI" id="CHEBI:29032"/>
        <dbReference type="ChEBI" id="CHEBI:30616"/>
        <dbReference type="ChEBI" id="CHEBI:33019"/>
        <dbReference type="ChEBI" id="CHEBI:57966"/>
        <dbReference type="ChEBI" id="CHEBI:456215"/>
        <dbReference type="EC" id="6.3.2.1"/>
    </reaction>
</comment>
<dbReference type="HAMAP" id="MF_00158">
    <property type="entry name" value="PanC"/>
    <property type="match status" value="1"/>
</dbReference>
<dbReference type="FunFam" id="3.30.1300.10:FF:000001">
    <property type="entry name" value="Pantothenate synthetase"/>
    <property type="match status" value="1"/>
</dbReference>
<evidence type="ECO:0000256" key="9">
    <source>
        <dbReference type="ARBA" id="ARBA00022655"/>
    </source>
</evidence>
<keyword evidence="10" id="KW-0547">Nucleotide-binding</keyword>
<proteinExistence type="inferred from homology"/>
<dbReference type="EMBL" id="LR746273">
    <property type="protein sequence ID" value="CAA7403262.1"/>
    <property type="molecule type" value="Genomic_DNA"/>
</dbReference>
<dbReference type="Pfam" id="PF02569">
    <property type="entry name" value="Pantoate_ligase"/>
    <property type="match status" value="1"/>
</dbReference>
<dbReference type="Gene3D" id="3.30.1300.10">
    <property type="entry name" value="Pantoate-beta-alanine ligase, C-terminal domain"/>
    <property type="match status" value="1"/>
</dbReference>
<evidence type="ECO:0000313" key="16">
    <source>
        <dbReference type="Proteomes" id="UP000663760"/>
    </source>
</evidence>
<dbReference type="Proteomes" id="UP000663760">
    <property type="component" value="Chromosome 10"/>
</dbReference>
<keyword evidence="16" id="KW-1185">Reference proteome</keyword>
<dbReference type="GO" id="GO:0015940">
    <property type="term" value="P:pantothenate biosynthetic process"/>
    <property type="evidence" value="ECO:0007669"/>
    <property type="project" value="UniProtKB-UniPathway"/>
</dbReference>
<dbReference type="GO" id="GO:0004592">
    <property type="term" value="F:pantoate-beta-alanine ligase activity"/>
    <property type="evidence" value="ECO:0007669"/>
    <property type="project" value="UniProtKB-EC"/>
</dbReference>
<evidence type="ECO:0000256" key="3">
    <source>
        <dbReference type="ARBA" id="ARBA00009256"/>
    </source>
</evidence>
<evidence type="ECO:0000256" key="4">
    <source>
        <dbReference type="ARBA" id="ARBA00011738"/>
    </source>
</evidence>
<dbReference type="PANTHER" id="PTHR21299">
    <property type="entry name" value="CYTIDYLATE KINASE/PANTOATE-BETA-ALANINE LIGASE"/>
    <property type="match status" value="1"/>
</dbReference>
<gene>
    <name evidence="15" type="ORF">SI8410_10013940</name>
</gene>
<dbReference type="GO" id="GO:0005524">
    <property type="term" value="F:ATP binding"/>
    <property type="evidence" value="ECO:0007669"/>
    <property type="project" value="UniProtKB-KW"/>
</dbReference>